<dbReference type="AlphaFoldDB" id="A0AAJ6L2P2"/>
<dbReference type="EMBL" id="CP130472">
    <property type="protein sequence ID" value="WLS45975.1"/>
    <property type="molecule type" value="Genomic_DNA"/>
</dbReference>
<proteinExistence type="predicted"/>
<dbReference type="KEGG" id="mprn:Q3V37_01425"/>
<organism evidence="1 2">
    <name type="scientific">Micromonospora profundi</name>
    <dbReference type="NCBI Taxonomy" id="1420889"/>
    <lineage>
        <taxon>Bacteria</taxon>
        <taxon>Bacillati</taxon>
        <taxon>Actinomycetota</taxon>
        <taxon>Actinomycetes</taxon>
        <taxon>Micromonosporales</taxon>
        <taxon>Micromonosporaceae</taxon>
        <taxon>Micromonospora</taxon>
    </lineage>
</organism>
<dbReference type="Proteomes" id="UP001235874">
    <property type="component" value="Chromosome"/>
</dbReference>
<dbReference type="RefSeq" id="WP_306272645.1">
    <property type="nucleotide sequence ID" value="NZ_CP130472.1"/>
</dbReference>
<reference evidence="1 2" key="1">
    <citation type="submission" date="2023-07" db="EMBL/GenBank/DDBJ databases">
        <title>Micromonospora profundi TRM 95458 converts glycerol to a new osmotic compound.</title>
        <authorList>
            <person name="Lu D."/>
        </authorList>
    </citation>
    <scope>NUCLEOTIDE SEQUENCE [LARGE SCALE GENOMIC DNA]</scope>
    <source>
        <strain evidence="1 2">TRM95458</strain>
    </source>
</reference>
<evidence type="ECO:0000313" key="2">
    <source>
        <dbReference type="Proteomes" id="UP001235874"/>
    </source>
</evidence>
<protein>
    <submittedName>
        <fullName evidence="1">Uncharacterized protein</fullName>
    </submittedName>
</protein>
<sequence>MFTALLMQLEEAARLLRHDPGDRAALDELDDAVAEAERFRTILLPVL</sequence>
<evidence type="ECO:0000313" key="1">
    <source>
        <dbReference type="EMBL" id="WLS45975.1"/>
    </source>
</evidence>
<gene>
    <name evidence="1" type="ORF">Q3V37_01425</name>
</gene>
<keyword evidence="2" id="KW-1185">Reference proteome</keyword>
<name>A0AAJ6L2P2_9ACTN</name>
<accession>A0AAJ6L2P2</accession>